<dbReference type="STRING" id="683228.GA0070617_3499"/>
<dbReference type="PANTHER" id="PTHR43214">
    <property type="entry name" value="TWO-COMPONENT RESPONSE REGULATOR"/>
    <property type="match status" value="1"/>
</dbReference>
<dbReference type="Proteomes" id="UP000198937">
    <property type="component" value="Unassembled WGS sequence"/>
</dbReference>
<dbReference type="GO" id="GO:0003677">
    <property type="term" value="F:DNA binding"/>
    <property type="evidence" value="ECO:0007669"/>
    <property type="project" value="UniProtKB-KW"/>
</dbReference>
<sequence>MVTDGRRVAHVSLPTGARGKAAVIRTLLALDGALVRGALALVLDAQHDISVVAELDRGDRVSSVLREHRPDVAVVDLALLDGDVGAAVGRCPVLVLAEPRRARDLCDMLAEGRTVGILGTDVAPQSVVDGVRRLARGEPVVDANLVVAALDGTSPLTDRETEILRLTAAGSPVAEIAVNLRLSPGTVRNNLSRITRRCRARTRVEAVRVAQEAGWI</sequence>
<name>A0A1C6UU08_9ACTN</name>
<keyword evidence="1" id="KW-0238">DNA-binding</keyword>
<dbReference type="PANTHER" id="PTHR43214:SF42">
    <property type="entry name" value="TRANSCRIPTIONAL REGULATORY PROTEIN DESR"/>
    <property type="match status" value="1"/>
</dbReference>
<dbReference type="PRINTS" id="PR00038">
    <property type="entry name" value="HTHLUXR"/>
</dbReference>
<gene>
    <name evidence="3" type="ORF">GA0070617_3499</name>
</gene>
<dbReference type="EMBL" id="FMIA01000002">
    <property type="protein sequence ID" value="SCL57343.1"/>
    <property type="molecule type" value="Genomic_DNA"/>
</dbReference>
<keyword evidence="4" id="KW-1185">Reference proteome</keyword>
<reference evidence="3 4" key="1">
    <citation type="submission" date="2016-06" db="EMBL/GenBank/DDBJ databases">
        <authorList>
            <person name="Kjaerup R.B."/>
            <person name="Dalgaard T.S."/>
            <person name="Juul-Madsen H.R."/>
        </authorList>
    </citation>
    <scope>NUCLEOTIDE SEQUENCE [LARGE SCALE GENOMIC DNA]</scope>
    <source>
        <strain evidence="3 4">DSM 45577</strain>
    </source>
</reference>
<feature type="domain" description="HTH luxR-type" evidence="2">
    <location>
        <begin position="149"/>
        <end position="214"/>
    </location>
</feature>
<dbReference type="AlphaFoldDB" id="A0A1C6UU08"/>
<dbReference type="GO" id="GO:0006355">
    <property type="term" value="P:regulation of DNA-templated transcription"/>
    <property type="evidence" value="ECO:0007669"/>
    <property type="project" value="InterPro"/>
</dbReference>
<dbReference type="Gene3D" id="3.40.50.2300">
    <property type="match status" value="1"/>
</dbReference>
<dbReference type="Pfam" id="PF00196">
    <property type="entry name" value="GerE"/>
    <property type="match status" value="1"/>
</dbReference>
<evidence type="ECO:0000256" key="1">
    <source>
        <dbReference type="ARBA" id="ARBA00023125"/>
    </source>
</evidence>
<dbReference type="CDD" id="cd06170">
    <property type="entry name" value="LuxR_C_like"/>
    <property type="match status" value="1"/>
</dbReference>
<dbReference type="SMART" id="SM00421">
    <property type="entry name" value="HTH_LUXR"/>
    <property type="match status" value="1"/>
</dbReference>
<organism evidence="3 4">
    <name type="scientific">Micromonospora yangpuensis</name>
    <dbReference type="NCBI Taxonomy" id="683228"/>
    <lineage>
        <taxon>Bacteria</taxon>
        <taxon>Bacillati</taxon>
        <taxon>Actinomycetota</taxon>
        <taxon>Actinomycetes</taxon>
        <taxon>Micromonosporales</taxon>
        <taxon>Micromonosporaceae</taxon>
        <taxon>Micromonospora</taxon>
    </lineage>
</organism>
<proteinExistence type="predicted"/>
<accession>A0A1C6UU08</accession>
<evidence type="ECO:0000313" key="3">
    <source>
        <dbReference type="EMBL" id="SCL57343.1"/>
    </source>
</evidence>
<dbReference type="InterPro" id="IPR000792">
    <property type="entry name" value="Tscrpt_reg_LuxR_C"/>
</dbReference>
<dbReference type="SUPFAM" id="SSF46894">
    <property type="entry name" value="C-terminal effector domain of the bipartite response regulators"/>
    <property type="match status" value="1"/>
</dbReference>
<dbReference type="InterPro" id="IPR039420">
    <property type="entry name" value="WalR-like"/>
</dbReference>
<dbReference type="PROSITE" id="PS50043">
    <property type="entry name" value="HTH_LUXR_2"/>
    <property type="match status" value="1"/>
</dbReference>
<protein>
    <submittedName>
        <fullName evidence="3">Two-component system, NarL family, response regulator DesR</fullName>
    </submittedName>
</protein>
<dbReference type="PROSITE" id="PS00622">
    <property type="entry name" value="HTH_LUXR_1"/>
    <property type="match status" value="1"/>
</dbReference>
<evidence type="ECO:0000259" key="2">
    <source>
        <dbReference type="PROSITE" id="PS50043"/>
    </source>
</evidence>
<evidence type="ECO:0000313" key="4">
    <source>
        <dbReference type="Proteomes" id="UP000198937"/>
    </source>
</evidence>
<dbReference type="InterPro" id="IPR016032">
    <property type="entry name" value="Sig_transdc_resp-reg_C-effctor"/>
</dbReference>